<evidence type="ECO:0000313" key="2">
    <source>
        <dbReference type="EMBL" id="ESS72723.1"/>
    </source>
</evidence>
<keyword evidence="1" id="KW-1133">Transmembrane helix</keyword>
<reference evidence="2 3" key="1">
    <citation type="journal article" date="2013" name="Genome Announc.">
        <title>Draft Genome Sequence of the Methanotrophic Gammaproteobacterium Methyloglobulus morosus DSM 22980 Strain KoM1.</title>
        <authorList>
            <person name="Poehlein A."/>
            <person name="Deutzmann J.S."/>
            <person name="Daniel R."/>
            <person name="Simeonova D.D."/>
        </authorList>
    </citation>
    <scope>NUCLEOTIDE SEQUENCE [LARGE SCALE GENOMIC DNA]</scope>
    <source>
        <strain evidence="2 3">KoM1</strain>
    </source>
</reference>
<dbReference type="AlphaFoldDB" id="V5C7L2"/>
<protein>
    <recommendedName>
        <fullName evidence="4">Transmembrane protein</fullName>
    </recommendedName>
</protein>
<name>V5C7L2_9GAMM</name>
<dbReference type="Proteomes" id="UP000017842">
    <property type="component" value="Unassembled WGS sequence"/>
</dbReference>
<evidence type="ECO:0008006" key="4">
    <source>
        <dbReference type="Google" id="ProtNLM"/>
    </source>
</evidence>
<evidence type="ECO:0000313" key="3">
    <source>
        <dbReference type="Proteomes" id="UP000017842"/>
    </source>
</evidence>
<dbReference type="RefSeq" id="WP_023494266.1">
    <property type="nucleotide sequence ID" value="NZ_AYLO01000048.1"/>
</dbReference>
<dbReference type="STRING" id="1116472.MGMO_49c00070"/>
<keyword evidence="3" id="KW-1185">Reference proteome</keyword>
<feature type="transmembrane region" description="Helical" evidence="1">
    <location>
        <begin position="9"/>
        <end position="27"/>
    </location>
</feature>
<keyword evidence="1" id="KW-0812">Transmembrane</keyword>
<feature type="transmembrane region" description="Helical" evidence="1">
    <location>
        <begin position="47"/>
        <end position="71"/>
    </location>
</feature>
<comment type="caution">
    <text evidence="2">The sequence shown here is derived from an EMBL/GenBank/DDBJ whole genome shotgun (WGS) entry which is preliminary data.</text>
</comment>
<evidence type="ECO:0000256" key="1">
    <source>
        <dbReference type="SAM" id="Phobius"/>
    </source>
</evidence>
<keyword evidence="1" id="KW-0472">Membrane</keyword>
<accession>V5C7L2</accession>
<dbReference type="eggNOG" id="ENOG5031KG9">
    <property type="taxonomic scope" value="Bacteria"/>
</dbReference>
<proteinExistence type="predicted"/>
<feature type="transmembrane region" description="Helical" evidence="1">
    <location>
        <begin position="78"/>
        <end position="111"/>
    </location>
</feature>
<sequence>MQNKGSAKLISKVFIVGTVIAILGYLFHPEVGQLSIMVNGEPVAEPFIRFAAIPTFLVIMGLAIVLTMLLFMGIGVFMFFGAVFFAFMVCLIFAPYFWPILVIIFLIIMAMSFNHK</sequence>
<dbReference type="OrthoDB" id="5571363at2"/>
<dbReference type="EMBL" id="AYLO01000048">
    <property type="protein sequence ID" value="ESS72723.1"/>
    <property type="molecule type" value="Genomic_DNA"/>
</dbReference>
<gene>
    <name evidence="2" type="ORF">MGMO_49c00070</name>
</gene>
<organism evidence="2 3">
    <name type="scientific">Methyloglobulus morosus KoM1</name>
    <dbReference type="NCBI Taxonomy" id="1116472"/>
    <lineage>
        <taxon>Bacteria</taxon>
        <taxon>Pseudomonadati</taxon>
        <taxon>Pseudomonadota</taxon>
        <taxon>Gammaproteobacteria</taxon>
        <taxon>Methylococcales</taxon>
        <taxon>Methylococcaceae</taxon>
        <taxon>Methyloglobulus</taxon>
    </lineage>
</organism>